<dbReference type="Gene3D" id="1.10.10.10">
    <property type="entry name" value="Winged helix-like DNA-binding domain superfamily/Winged helix DNA-binding domain"/>
    <property type="match status" value="1"/>
</dbReference>
<protein>
    <submittedName>
        <fullName evidence="1">Unannotated protein</fullName>
    </submittedName>
</protein>
<reference evidence="1" key="1">
    <citation type="submission" date="2020-05" db="EMBL/GenBank/DDBJ databases">
        <authorList>
            <person name="Chiriac C."/>
            <person name="Salcher M."/>
            <person name="Ghai R."/>
            <person name="Kavagutti S V."/>
        </authorList>
    </citation>
    <scope>NUCLEOTIDE SEQUENCE</scope>
</reference>
<dbReference type="InterPro" id="IPR021660">
    <property type="entry name" value="DUF3253"/>
</dbReference>
<dbReference type="EMBL" id="CAEZYQ010000058">
    <property type="protein sequence ID" value="CAB4774425.1"/>
    <property type="molecule type" value="Genomic_DNA"/>
</dbReference>
<proteinExistence type="predicted"/>
<evidence type="ECO:0000313" key="1">
    <source>
        <dbReference type="EMBL" id="CAB4774425.1"/>
    </source>
</evidence>
<dbReference type="InterPro" id="IPR036390">
    <property type="entry name" value="WH_DNA-bd_sf"/>
</dbReference>
<dbReference type="InterPro" id="IPR036388">
    <property type="entry name" value="WH-like_DNA-bd_sf"/>
</dbReference>
<dbReference type="AlphaFoldDB" id="A0A6J6VTN8"/>
<dbReference type="InterPro" id="IPR017136">
    <property type="entry name" value="UCP037205"/>
</dbReference>
<sequence>MGRQRGGDTSGTTAGAPEPKVCASCGRTIEWRKKWERDWDQVRYCSDACRRHKVSDTDRALETSIRDLLSRRAADATICPSEAARAVGGEEWRELMEPARRAARRLVAAGEVEITQGGKVVDPSTAKGPIRVRRVR</sequence>
<dbReference type="PANTHER" id="PTHR37463:SF1">
    <property type="entry name" value="DUF2256 DOMAIN-CONTAINING PROTEIN"/>
    <property type="match status" value="1"/>
</dbReference>
<dbReference type="PANTHER" id="PTHR37463">
    <property type="entry name" value="GSL3115 PROTEIN"/>
    <property type="match status" value="1"/>
</dbReference>
<organism evidence="1">
    <name type="scientific">freshwater metagenome</name>
    <dbReference type="NCBI Taxonomy" id="449393"/>
    <lineage>
        <taxon>unclassified sequences</taxon>
        <taxon>metagenomes</taxon>
        <taxon>ecological metagenomes</taxon>
    </lineage>
</organism>
<dbReference type="Pfam" id="PF11625">
    <property type="entry name" value="DUF3253"/>
    <property type="match status" value="1"/>
</dbReference>
<gene>
    <name evidence="1" type="ORF">UFOPK2761_03584</name>
</gene>
<name>A0A6J6VTN8_9ZZZZ</name>
<dbReference type="SUPFAM" id="SSF46785">
    <property type="entry name" value="Winged helix' DNA-binding domain"/>
    <property type="match status" value="1"/>
</dbReference>
<accession>A0A6J6VTN8</accession>
<dbReference type="Pfam" id="PF10013">
    <property type="entry name" value="DUF2256"/>
    <property type="match status" value="1"/>
</dbReference>